<dbReference type="Pfam" id="PF00059">
    <property type="entry name" value="Lectin_C"/>
    <property type="match status" value="4"/>
</dbReference>
<dbReference type="EMBL" id="RQTK01000176">
    <property type="protein sequence ID" value="RUS85260.1"/>
    <property type="molecule type" value="Genomic_DNA"/>
</dbReference>
<keyword evidence="1" id="KW-0732">Signal</keyword>
<dbReference type="Gene3D" id="3.10.100.10">
    <property type="entry name" value="Mannose-Binding Protein A, subunit A"/>
    <property type="match status" value="4"/>
</dbReference>
<dbReference type="PANTHER" id="PTHR22801:SF63">
    <property type="entry name" value="C-TYPE LECTIN DOMAIN-CONTAINING PROTEIN"/>
    <property type="match status" value="1"/>
</dbReference>
<feature type="domain" description="C-type lectin" evidence="2">
    <location>
        <begin position="42"/>
        <end position="166"/>
    </location>
</feature>
<name>A0A3S0ZT45_ELYCH</name>
<evidence type="ECO:0000313" key="3">
    <source>
        <dbReference type="EMBL" id="RUS85260.1"/>
    </source>
</evidence>
<dbReference type="OrthoDB" id="6162243at2759"/>
<dbReference type="InterPro" id="IPR016187">
    <property type="entry name" value="CTDL_fold"/>
</dbReference>
<dbReference type="SMART" id="SM00034">
    <property type="entry name" value="CLECT"/>
    <property type="match status" value="4"/>
</dbReference>
<evidence type="ECO:0000313" key="4">
    <source>
        <dbReference type="Proteomes" id="UP000271974"/>
    </source>
</evidence>
<dbReference type="InterPro" id="IPR050801">
    <property type="entry name" value="Ca-Dep_Lectins_ImmuneDev"/>
</dbReference>
<reference evidence="3 4" key="1">
    <citation type="submission" date="2019-01" db="EMBL/GenBank/DDBJ databases">
        <title>A draft genome assembly of the solar-powered sea slug Elysia chlorotica.</title>
        <authorList>
            <person name="Cai H."/>
            <person name="Li Q."/>
            <person name="Fang X."/>
            <person name="Li J."/>
            <person name="Curtis N.E."/>
            <person name="Altenburger A."/>
            <person name="Shibata T."/>
            <person name="Feng M."/>
            <person name="Maeda T."/>
            <person name="Schwartz J.A."/>
            <person name="Shigenobu S."/>
            <person name="Lundholm N."/>
            <person name="Nishiyama T."/>
            <person name="Yang H."/>
            <person name="Hasebe M."/>
            <person name="Li S."/>
            <person name="Pierce S.K."/>
            <person name="Wang J."/>
        </authorList>
    </citation>
    <scope>NUCLEOTIDE SEQUENCE [LARGE SCALE GENOMIC DNA]</scope>
    <source>
        <strain evidence="3">EC2010</strain>
        <tissue evidence="3">Whole organism of an adult</tissue>
    </source>
</reference>
<dbReference type="InterPro" id="IPR001304">
    <property type="entry name" value="C-type_lectin-like"/>
</dbReference>
<organism evidence="3 4">
    <name type="scientific">Elysia chlorotica</name>
    <name type="common">Eastern emerald elysia</name>
    <name type="synonym">Sea slug</name>
    <dbReference type="NCBI Taxonomy" id="188477"/>
    <lineage>
        <taxon>Eukaryota</taxon>
        <taxon>Metazoa</taxon>
        <taxon>Spiralia</taxon>
        <taxon>Lophotrochozoa</taxon>
        <taxon>Mollusca</taxon>
        <taxon>Gastropoda</taxon>
        <taxon>Heterobranchia</taxon>
        <taxon>Euthyneura</taxon>
        <taxon>Panpulmonata</taxon>
        <taxon>Sacoglossa</taxon>
        <taxon>Placobranchoidea</taxon>
        <taxon>Plakobranchidae</taxon>
        <taxon>Elysia</taxon>
    </lineage>
</organism>
<feature type="domain" description="C-type lectin" evidence="2">
    <location>
        <begin position="222"/>
        <end position="339"/>
    </location>
</feature>
<protein>
    <recommendedName>
        <fullName evidence="2">C-type lectin domain-containing protein</fullName>
    </recommendedName>
</protein>
<dbReference type="CDD" id="cd00037">
    <property type="entry name" value="CLECT"/>
    <property type="match status" value="4"/>
</dbReference>
<gene>
    <name evidence="3" type="ORF">EGW08_006961</name>
</gene>
<dbReference type="PANTHER" id="PTHR22801">
    <property type="entry name" value="LITHOSTATHINE"/>
    <property type="match status" value="1"/>
</dbReference>
<dbReference type="PROSITE" id="PS50041">
    <property type="entry name" value="C_TYPE_LECTIN_2"/>
    <property type="match status" value="4"/>
</dbReference>
<accession>A0A3S0ZT45</accession>
<sequence length="709" mass="80364">MCVAIIACLLIFSLFAAESKGVDWTCPRNLASRGDPDYMQVWNNTCLHFVVSKRRTYGEASRACRADGGTLVLPKTKALNDYLADQLIQRYGTTEEVWIGLHDKKEEKKFKWEDNSDLSWHNFAFGNGPDNDWLAAGIEDCVAMDAEGDALWYDYPCDSNQSQATRTNPSKIYICQFNLENGDVKQDSRPSLDIMPDVSRTVDNTCPPGVLATVGSHFLQVWDDVCIHFVLNARKTYRAANMDCRRDGGTLALPKTEPHNDFLADQLLNFYDMNEEAWIGLHDTSQEAKFVWEDNSELRWANFAPGNGPVKDGLIESLEDCVAMDPGNQGLWYDHQCDENLLAWATLSNPKKIYICQYPENARAERNHTDSSTDVIEDVPTLIGKTCPTGVLDVLGNHFLRVWNETCFYFGVSRRKTYGEASDRCRSEGGTLALPKTKALNDFLADQLRNQYAVTEVAWIGLHGKRDESKYVWEDNTDMDWEYFAQGNGPNNGNLSAGYEDCVAMDPLDDGHWYDNRCSSKLLSLAMGSNPRFFFICQYKQGMARTVENTCPARVRNMVGSHFLKVWNDICFRFVVSTRKTYTEASKDCMKEGGMLALPKSKSLNDFLASQLLNFYGTNKEAWIGLHDKKQETKFVWEDNSNLEWQNFAPGSGPGNYWLARSIEDCVAMDPGDQGLWYDYQCNSNLLSWITRSAPQKIYICQYTQNGKG</sequence>
<proteinExistence type="predicted"/>
<dbReference type="Proteomes" id="UP000271974">
    <property type="component" value="Unassembled WGS sequence"/>
</dbReference>
<evidence type="ECO:0000256" key="1">
    <source>
        <dbReference type="SAM" id="SignalP"/>
    </source>
</evidence>
<keyword evidence="4" id="KW-1185">Reference proteome</keyword>
<comment type="caution">
    <text evidence="3">The sequence shown here is derived from an EMBL/GenBank/DDBJ whole genome shotgun (WGS) entry which is preliminary data.</text>
</comment>
<feature type="signal peptide" evidence="1">
    <location>
        <begin position="1"/>
        <end position="21"/>
    </location>
</feature>
<dbReference type="AlphaFoldDB" id="A0A3S0ZT45"/>
<feature type="chain" id="PRO_5018596380" description="C-type lectin domain-containing protein" evidence="1">
    <location>
        <begin position="22"/>
        <end position="709"/>
    </location>
</feature>
<dbReference type="InterPro" id="IPR016186">
    <property type="entry name" value="C-type_lectin-like/link_sf"/>
</dbReference>
<feature type="domain" description="C-type lectin" evidence="2">
    <location>
        <begin position="567"/>
        <end position="683"/>
    </location>
</feature>
<dbReference type="SUPFAM" id="SSF56436">
    <property type="entry name" value="C-type lectin-like"/>
    <property type="match status" value="4"/>
</dbReference>
<evidence type="ECO:0000259" key="2">
    <source>
        <dbReference type="PROSITE" id="PS50041"/>
    </source>
</evidence>
<feature type="domain" description="C-type lectin" evidence="2">
    <location>
        <begin position="403"/>
        <end position="527"/>
    </location>
</feature>